<dbReference type="PROSITE" id="PS00059">
    <property type="entry name" value="ADH_ZINC"/>
    <property type="match status" value="1"/>
</dbReference>
<comment type="caution">
    <text evidence="8">The sequence shown here is derived from an EMBL/GenBank/DDBJ whole genome shotgun (WGS) entry which is preliminary data.</text>
</comment>
<dbReference type="InterPro" id="IPR002328">
    <property type="entry name" value="ADH_Zn_CS"/>
</dbReference>
<dbReference type="SUPFAM" id="SSF50129">
    <property type="entry name" value="GroES-like"/>
    <property type="match status" value="2"/>
</dbReference>
<keyword evidence="2 6" id="KW-0479">Metal-binding</keyword>
<dbReference type="RefSeq" id="WP_148378795.1">
    <property type="nucleotide sequence ID" value="NZ_VSIY01000013.1"/>
</dbReference>
<keyword evidence="4" id="KW-0560">Oxidoreductase</keyword>
<dbReference type="Pfam" id="PF08240">
    <property type="entry name" value="ADH_N"/>
    <property type="match status" value="1"/>
</dbReference>
<dbReference type="InterPro" id="IPR011032">
    <property type="entry name" value="GroES-like_sf"/>
</dbReference>
<dbReference type="AlphaFoldDB" id="A0A5D0RIX9"/>
<comment type="cofactor">
    <cofactor evidence="1 6">
        <name>Zn(2+)</name>
        <dbReference type="ChEBI" id="CHEBI:29105"/>
    </cofactor>
</comment>
<dbReference type="GO" id="GO:0046294">
    <property type="term" value="P:formaldehyde catabolic process"/>
    <property type="evidence" value="ECO:0007669"/>
    <property type="project" value="TreeGrafter"/>
</dbReference>
<dbReference type="PANTHER" id="PTHR43880">
    <property type="entry name" value="ALCOHOL DEHYDROGENASE"/>
    <property type="match status" value="1"/>
</dbReference>
<dbReference type="Pfam" id="PF00107">
    <property type="entry name" value="ADH_zinc_N"/>
    <property type="match status" value="1"/>
</dbReference>
<reference evidence="8 9" key="1">
    <citation type="submission" date="2019-08" db="EMBL/GenBank/DDBJ databases">
        <title>Identification of a novel species of the genus Boseongicola.</title>
        <authorList>
            <person name="Zhang X.-Q."/>
        </authorList>
    </citation>
    <scope>NUCLEOTIDE SEQUENCE [LARGE SCALE GENOMIC DNA]</scope>
    <source>
        <strain evidence="8 9">HY14</strain>
    </source>
</reference>
<evidence type="ECO:0000259" key="7">
    <source>
        <dbReference type="SMART" id="SM00829"/>
    </source>
</evidence>
<dbReference type="InterPro" id="IPR013149">
    <property type="entry name" value="ADH-like_C"/>
</dbReference>
<evidence type="ECO:0000256" key="6">
    <source>
        <dbReference type="RuleBase" id="RU361277"/>
    </source>
</evidence>
<protein>
    <submittedName>
        <fullName evidence="8">Zn-dependent alcohol dehydrogenase</fullName>
    </submittedName>
</protein>
<dbReference type="FunFam" id="3.40.50.720:FF:000003">
    <property type="entry name" value="S-(hydroxymethyl)glutathione dehydrogenase"/>
    <property type="match status" value="1"/>
</dbReference>
<organism evidence="8 9">
    <name type="scientific">Maritimibacter fusiformis</name>
    <dbReference type="NCBI Taxonomy" id="2603819"/>
    <lineage>
        <taxon>Bacteria</taxon>
        <taxon>Pseudomonadati</taxon>
        <taxon>Pseudomonadota</taxon>
        <taxon>Alphaproteobacteria</taxon>
        <taxon>Rhodobacterales</taxon>
        <taxon>Roseobacteraceae</taxon>
        <taxon>Maritimibacter</taxon>
    </lineage>
</organism>
<dbReference type="CDD" id="cd08279">
    <property type="entry name" value="Zn_ADH_class_III"/>
    <property type="match status" value="1"/>
</dbReference>
<dbReference type="GO" id="GO:0005829">
    <property type="term" value="C:cytosol"/>
    <property type="evidence" value="ECO:0007669"/>
    <property type="project" value="TreeGrafter"/>
</dbReference>
<dbReference type="InterPro" id="IPR020843">
    <property type="entry name" value="ER"/>
</dbReference>
<evidence type="ECO:0000313" key="8">
    <source>
        <dbReference type="EMBL" id="TYB80608.1"/>
    </source>
</evidence>
<evidence type="ECO:0000256" key="1">
    <source>
        <dbReference type="ARBA" id="ARBA00001947"/>
    </source>
</evidence>
<dbReference type="GO" id="GO:0051903">
    <property type="term" value="F:S-(hydroxymethyl)glutathione dehydrogenase [NAD(P)+] activity"/>
    <property type="evidence" value="ECO:0007669"/>
    <property type="project" value="TreeGrafter"/>
</dbReference>
<dbReference type="InterPro" id="IPR013154">
    <property type="entry name" value="ADH-like_N"/>
</dbReference>
<dbReference type="SUPFAM" id="SSF51735">
    <property type="entry name" value="NAD(P)-binding Rossmann-fold domains"/>
    <property type="match status" value="1"/>
</dbReference>
<dbReference type="InterPro" id="IPR036291">
    <property type="entry name" value="NAD(P)-bd_dom_sf"/>
</dbReference>
<dbReference type="Gene3D" id="3.40.50.720">
    <property type="entry name" value="NAD(P)-binding Rossmann-like Domain"/>
    <property type="match status" value="1"/>
</dbReference>
<feature type="domain" description="Enoyl reductase (ER)" evidence="7">
    <location>
        <begin position="13"/>
        <end position="359"/>
    </location>
</feature>
<dbReference type="GO" id="GO:0008270">
    <property type="term" value="F:zinc ion binding"/>
    <property type="evidence" value="ECO:0007669"/>
    <property type="project" value="InterPro"/>
</dbReference>
<dbReference type="PANTHER" id="PTHR43880:SF12">
    <property type="entry name" value="ALCOHOL DEHYDROGENASE CLASS-3"/>
    <property type="match status" value="1"/>
</dbReference>
<evidence type="ECO:0000256" key="4">
    <source>
        <dbReference type="ARBA" id="ARBA00023002"/>
    </source>
</evidence>
<gene>
    <name evidence="8" type="ORF">FVF75_13315</name>
</gene>
<evidence type="ECO:0000313" key="9">
    <source>
        <dbReference type="Proteomes" id="UP000322080"/>
    </source>
</evidence>
<evidence type="ECO:0000256" key="2">
    <source>
        <dbReference type="ARBA" id="ARBA00022723"/>
    </source>
</evidence>
<keyword evidence="5" id="KW-0520">NAD</keyword>
<comment type="similarity">
    <text evidence="6">Belongs to the zinc-containing alcohol dehydrogenase family.</text>
</comment>
<keyword evidence="9" id="KW-1185">Reference proteome</keyword>
<dbReference type="SMART" id="SM00829">
    <property type="entry name" value="PKS_ER"/>
    <property type="match status" value="1"/>
</dbReference>
<dbReference type="Proteomes" id="UP000322080">
    <property type="component" value="Unassembled WGS sequence"/>
</dbReference>
<dbReference type="EMBL" id="VSIY01000013">
    <property type="protein sequence ID" value="TYB80608.1"/>
    <property type="molecule type" value="Genomic_DNA"/>
</dbReference>
<dbReference type="Gene3D" id="3.90.180.10">
    <property type="entry name" value="Medium-chain alcohol dehydrogenases, catalytic domain"/>
    <property type="match status" value="1"/>
</dbReference>
<keyword evidence="3 6" id="KW-0862">Zinc</keyword>
<sequence>MQTIKAAVLHEIGQPLVIEDIAIRAPRTGEVEVTIDAVAICQSDISYIDGGFPCALPAVMGHEAAGRVTALGEGVAGLAPGDPVVVTLIRACGTCPSCRAAHPAICETPHAPTDGPISTTAGAALFQGLNCGAFAEKVVVDHSQVVRLPDGIPMDAASLLACGVITGVGSAVNVARIRPGQSVVVIGAGGVGLNAIQGARMAGATRIVAVDMSEAKLDDARAFGATDGVLASGDKPWNEAKRLLGGRGADAVLVTVGLAPVYDSAHRYLAPGGNMVMVGLPHARDKASYSPLGMANAGQSILGSMMGDAVIGRDIPWLVEMYRQGRLMLDELVSGRYRLDQINEAIASTRSGTARRNVIVMRE</sequence>
<proteinExistence type="inferred from homology"/>
<evidence type="ECO:0000256" key="3">
    <source>
        <dbReference type="ARBA" id="ARBA00022833"/>
    </source>
</evidence>
<name>A0A5D0RIX9_9RHOB</name>
<evidence type="ECO:0000256" key="5">
    <source>
        <dbReference type="ARBA" id="ARBA00023027"/>
    </source>
</evidence>
<accession>A0A5D0RIX9</accession>